<comment type="subcellular location">
    <subcellularLocation>
        <location evidence="1">Cell membrane</location>
        <topology evidence="1">Multi-pass membrane protein</topology>
    </subcellularLocation>
</comment>
<proteinExistence type="predicted"/>
<feature type="transmembrane region" description="Helical" evidence="6">
    <location>
        <begin position="44"/>
        <end position="68"/>
    </location>
</feature>
<dbReference type="Proteomes" id="UP000468591">
    <property type="component" value="Unassembled WGS sequence"/>
</dbReference>
<dbReference type="EMBL" id="JAABNT010000001">
    <property type="protein sequence ID" value="NEK20829.1"/>
    <property type="molecule type" value="Genomic_DNA"/>
</dbReference>
<feature type="transmembrane region" description="Helical" evidence="6">
    <location>
        <begin position="185"/>
        <end position="209"/>
    </location>
</feature>
<keyword evidence="3 6" id="KW-0812">Transmembrane</keyword>
<dbReference type="InterPro" id="IPR016181">
    <property type="entry name" value="Acyl_CoA_acyltransferase"/>
</dbReference>
<feature type="transmembrane region" description="Helical" evidence="6">
    <location>
        <begin position="116"/>
        <end position="136"/>
    </location>
</feature>
<dbReference type="AlphaFoldDB" id="A0A6P0C3V9"/>
<evidence type="ECO:0000259" key="7">
    <source>
        <dbReference type="Pfam" id="PF09924"/>
    </source>
</evidence>
<accession>A0A6P0C3V9</accession>
<sequence length="474" mass="50822">MRARQARISGFAAIAIAQTVGFGILTGAAVRWRMLPQLGLSTALHLSTFVSITFMLALAFLTALACLVLPAPAWLTLPAIGVALLIPAAILTISFAPLGAPLRHRLRLPSLRASGAILGWAALDITAAAAALYLLIPATDLSFTFFLPAFLLALGAAMLSGAPGGVGPFELMLFSLLPTVPTPDLIAGIVGFRALYYAVPALIGVAMVFSPSKSNLTSAVQTRSAPIPASKAEIGVLAQNGERLLHHDQGTCALWKTTQTATMLFDPLAGSAAPALDRLKTVARTSNLVPCIYKCSEKTALTTRKLGWRVVRVADDFHLDLDTYDPDTPARRGLRRKLRKAERAGVRIQRATTLPLDAMAEVDANWQSAHGRARGGSMGRFCPAYLIRQEVFLAYLGGDLVAFASFHTSGNGLCLDLMRHLEDLPDGTMHLLLHHAMARRLRGYQPRRRTQPARLDAPDRSFAAAIGQTRLTSV</sequence>
<evidence type="ECO:0000256" key="6">
    <source>
        <dbReference type="SAM" id="Phobius"/>
    </source>
</evidence>
<comment type="caution">
    <text evidence="8">The sequence shown here is derived from an EMBL/GenBank/DDBJ whole genome shotgun (WGS) entry which is preliminary data.</text>
</comment>
<dbReference type="InterPro" id="IPR024320">
    <property type="entry name" value="LPG_synthase_C"/>
</dbReference>
<evidence type="ECO:0000313" key="9">
    <source>
        <dbReference type="Proteomes" id="UP000468591"/>
    </source>
</evidence>
<feature type="transmembrane region" description="Helical" evidence="6">
    <location>
        <begin position="143"/>
        <end position="165"/>
    </location>
</feature>
<keyword evidence="5 6" id="KW-0472">Membrane</keyword>
<evidence type="ECO:0000256" key="4">
    <source>
        <dbReference type="ARBA" id="ARBA00022989"/>
    </source>
</evidence>
<evidence type="ECO:0000256" key="1">
    <source>
        <dbReference type="ARBA" id="ARBA00004651"/>
    </source>
</evidence>
<dbReference type="RefSeq" id="WP_164351689.1">
    <property type="nucleotide sequence ID" value="NZ_JAABNT010000001.1"/>
</dbReference>
<reference evidence="8 9" key="1">
    <citation type="submission" date="2020-01" db="EMBL/GenBank/DDBJ databases">
        <title>Sulfitobacter sediminilitoris sp. nov., isolated from a tidal flat.</title>
        <authorList>
            <person name="Park S."/>
            <person name="Yoon J.-H."/>
        </authorList>
    </citation>
    <scope>NUCLEOTIDE SEQUENCE [LARGE SCALE GENOMIC DNA]</scope>
    <source>
        <strain evidence="8 9">JBTF-M27</strain>
    </source>
</reference>
<dbReference type="Pfam" id="PF09924">
    <property type="entry name" value="LPG_synthase_C"/>
    <property type="match status" value="1"/>
</dbReference>
<evidence type="ECO:0000256" key="3">
    <source>
        <dbReference type="ARBA" id="ARBA00022692"/>
    </source>
</evidence>
<feature type="domain" description="Phosphatidylglycerol lysyltransferase C-terminal" evidence="7">
    <location>
        <begin position="247"/>
        <end position="442"/>
    </location>
</feature>
<gene>
    <name evidence="8" type="ORF">GV827_00215</name>
</gene>
<protein>
    <submittedName>
        <fullName evidence="8">DUF2156 domain-containing protein</fullName>
    </submittedName>
</protein>
<dbReference type="InterPro" id="IPR051211">
    <property type="entry name" value="PG_lysyltransferase"/>
</dbReference>
<dbReference type="PANTHER" id="PTHR34697">
    <property type="entry name" value="PHOSPHATIDYLGLYCEROL LYSYLTRANSFERASE"/>
    <property type="match status" value="1"/>
</dbReference>
<dbReference type="GO" id="GO:0005886">
    <property type="term" value="C:plasma membrane"/>
    <property type="evidence" value="ECO:0007669"/>
    <property type="project" value="UniProtKB-SubCell"/>
</dbReference>
<evidence type="ECO:0000256" key="2">
    <source>
        <dbReference type="ARBA" id="ARBA00022475"/>
    </source>
</evidence>
<dbReference type="PANTHER" id="PTHR34697:SF2">
    <property type="entry name" value="PHOSPHATIDYLGLYCEROL LYSYLTRANSFERASE"/>
    <property type="match status" value="1"/>
</dbReference>
<dbReference type="SUPFAM" id="SSF55729">
    <property type="entry name" value="Acyl-CoA N-acyltransferases (Nat)"/>
    <property type="match status" value="1"/>
</dbReference>
<evidence type="ECO:0000256" key="5">
    <source>
        <dbReference type="ARBA" id="ARBA00023136"/>
    </source>
</evidence>
<keyword evidence="2" id="KW-1003">Cell membrane</keyword>
<keyword evidence="4 6" id="KW-1133">Transmembrane helix</keyword>
<organism evidence="8 9">
    <name type="scientific">Sulfitobacter sediminilitoris</name>
    <dbReference type="NCBI Taxonomy" id="2698830"/>
    <lineage>
        <taxon>Bacteria</taxon>
        <taxon>Pseudomonadati</taxon>
        <taxon>Pseudomonadota</taxon>
        <taxon>Alphaproteobacteria</taxon>
        <taxon>Rhodobacterales</taxon>
        <taxon>Roseobacteraceae</taxon>
        <taxon>Sulfitobacter</taxon>
    </lineage>
</organism>
<evidence type="ECO:0000313" key="8">
    <source>
        <dbReference type="EMBL" id="NEK20829.1"/>
    </source>
</evidence>
<keyword evidence="9" id="KW-1185">Reference proteome</keyword>
<dbReference type="GO" id="GO:0016755">
    <property type="term" value="F:aminoacyltransferase activity"/>
    <property type="evidence" value="ECO:0007669"/>
    <property type="project" value="TreeGrafter"/>
</dbReference>
<feature type="transmembrane region" description="Helical" evidence="6">
    <location>
        <begin position="75"/>
        <end position="96"/>
    </location>
</feature>
<dbReference type="GO" id="GO:0055091">
    <property type="term" value="P:phospholipid homeostasis"/>
    <property type="evidence" value="ECO:0007669"/>
    <property type="project" value="TreeGrafter"/>
</dbReference>
<feature type="transmembrane region" description="Helical" evidence="6">
    <location>
        <begin position="12"/>
        <end position="32"/>
    </location>
</feature>
<name>A0A6P0C3V9_9RHOB</name>